<evidence type="ECO:0000313" key="13">
    <source>
        <dbReference type="Proteomes" id="UP001140453"/>
    </source>
</evidence>
<dbReference type="PROSITE" id="PS50929">
    <property type="entry name" value="ABC_TM1F"/>
    <property type="match status" value="2"/>
</dbReference>
<feature type="transmembrane region" description="Helical" evidence="9">
    <location>
        <begin position="954"/>
        <end position="975"/>
    </location>
</feature>
<evidence type="ECO:0008006" key="14">
    <source>
        <dbReference type="Google" id="ProtNLM"/>
    </source>
</evidence>
<evidence type="ECO:0000256" key="7">
    <source>
        <dbReference type="ARBA" id="ARBA00022989"/>
    </source>
</evidence>
<dbReference type="PANTHER" id="PTHR43394:SF27">
    <property type="entry name" value="ATP-DEPENDENT TRANSLOCASE ABCB1-LIKE"/>
    <property type="match status" value="1"/>
</dbReference>
<organism evidence="12 13">
    <name type="scientific">Gnomoniopsis smithogilvyi</name>
    <dbReference type="NCBI Taxonomy" id="1191159"/>
    <lineage>
        <taxon>Eukaryota</taxon>
        <taxon>Fungi</taxon>
        <taxon>Dikarya</taxon>
        <taxon>Ascomycota</taxon>
        <taxon>Pezizomycotina</taxon>
        <taxon>Sordariomycetes</taxon>
        <taxon>Sordariomycetidae</taxon>
        <taxon>Diaporthales</taxon>
        <taxon>Gnomoniaceae</taxon>
        <taxon>Gnomoniopsis</taxon>
    </lineage>
</organism>
<evidence type="ECO:0000259" key="10">
    <source>
        <dbReference type="PROSITE" id="PS50893"/>
    </source>
</evidence>
<dbReference type="Pfam" id="PF00005">
    <property type="entry name" value="ABC_tran"/>
    <property type="match status" value="2"/>
</dbReference>
<dbReference type="InterPro" id="IPR003593">
    <property type="entry name" value="AAA+_ATPase"/>
</dbReference>
<accession>A0A9W8YL12</accession>
<dbReference type="FunFam" id="3.40.50.300:FF:000913">
    <property type="entry name" value="ABC multidrug transporter SitT"/>
    <property type="match status" value="1"/>
</dbReference>
<evidence type="ECO:0000256" key="8">
    <source>
        <dbReference type="ARBA" id="ARBA00023136"/>
    </source>
</evidence>
<dbReference type="PROSITE" id="PS00211">
    <property type="entry name" value="ABC_TRANSPORTER_1"/>
    <property type="match status" value="2"/>
</dbReference>
<dbReference type="GO" id="GO:0016887">
    <property type="term" value="F:ATP hydrolysis activity"/>
    <property type="evidence" value="ECO:0007669"/>
    <property type="project" value="InterPro"/>
</dbReference>
<feature type="transmembrane region" description="Helical" evidence="9">
    <location>
        <begin position="842"/>
        <end position="867"/>
    </location>
</feature>
<feature type="transmembrane region" description="Helical" evidence="9">
    <location>
        <begin position="47"/>
        <end position="70"/>
    </location>
</feature>
<evidence type="ECO:0000256" key="9">
    <source>
        <dbReference type="SAM" id="Phobius"/>
    </source>
</evidence>
<dbReference type="Pfam" id="PF00664">
    <property type="entry name" value="ABC_membrane"/>
    <property type="match status" value="2"/>
</dbReference>
<dbReference type="EMBL" id="JAPEVB010000005">
    <property type="protein sequence ID" value="KAJ4387322.1"/>
    <property type="molecule type" value="Genomic_DNA"/>
</dbReference>
<dbReference type="GO" id="GO:0005743">
    <property type="term" value="C:mitochondrial inner membrane"/>
    <property type="evidence" value="ECO:0007669"/>
    <property type="project" value="TreeGrafter"/>
</dbReference>
<keyword evidence="5" id="KW-0547">Nucleotide-binding</keyword>
<dbReference type="SUPFAM" id="SSF52540">
    <property type="entry name" value="P-loop containing nucleoside triphosphate hydrolases"/>
    <property type="match status" value="2"/>
</dbReference>
<feature type="transmembrane region" description="Helical" evidence="9">
    <location>
        <begin position="873"/>
        <end position="891"/>
    </location>
</feature>
<proteinExistence type="inferred from homology"/>
<dbReference type="SUPFAM" id="SSF90123">
    <property type="entry name" value="ABC transporter transmembrane region"/>
    <property type="match status" value="2"/>
</dbReference>
<dbReference type="FunFam" id="3.40.50.300:FF:001530">
    <property type="entry name" value="ABC multidrug transporter (Eurofung)"/>
    <property type="match status" value="1"/>
</dbReference>
<protein>
    <recommendedName>
        <fullName evidence="14">ABC transporter</fullName>
    </recommendedName>
</protein>
<keyword evidence="6" id="KW-0067">ATP-binding</keyword>
<evidence type="ECO:0000259" key="11">
    <source>
        <dbReference type="PROSITE" id="PS50929"/>
    </source>
</evidence>
<evidence type="ECO:0000256" key="6">
    <source>
        <dbReference type="ARBA" id="ARBA00022840"/>
    </source>
</evidence>
<dbReference type="GO" id="GO:0005524">
    <property type="term" value="F:ATP binding"/>
    <property type="evidence" value="ECO:0007669"/>
    <property type="project" value="UniProtKB-KW"/>
</dbReference>
<feature type="transmembrane region" description="Helical" evidence="9">
    <location>
        <begin position="767"/>
        <end position="786"/>
    </location>
</feature>
<dbReference type="PROSITE" id="PS50893">
    <property type="entry name" value="ABC_TRANSPORTER_2"/>
    <property type="match status" value="2"/>
</dbReference>
<feature type="domain" description="ABC transmembrane type-1" evidence="11">
    <location>
        <begin position="51"/>
        <end position="345"/>
    </location>
</feature>
<dbReference type="CDD" id="cd18577">
    <property type="entry name" value="ABC_6TM_Pgp_ABCB1_D1_like"/>
    <property type="match status" value="1"/>
</dbReference>
<dbReference type="SMART" id="SM00382">
    <property type="entry name" value="AAA"/>
    <property type="match status" value="2"/>
</dbReference>
<dbReference type="CDD" id="cd18578">
    <property type="entry name" value="ABC_6TM_Pgp_ABCB1_D2_like"/>
    <property type="match status" value="1"/>
</dbReference>
<sequence>MANTQSTAGDTNEAPQDGGLLRIPPKYTAAVYNYVRIFTYASLLDRFIVTASCIAAFGSGLTMPAMYILFGRLTGAFTGFFKQGAQESEAEFIQAVDEAVLQITYVFLVKLCLTYLSNLGLRVTSLRISSTIRVVYLRSLFSLPISTLDMLPAGQTAAIITTVASNLQLGISEKLSLLFSSMAMIIGSLVVAFMYDWMLTVATSLGLVLIGGVYYGITPQIAKIMSLVLEQDIKASSVAEEVLNPTAIRMLAACGAEAKIIRRYSLFVDEGQCKGSKMAPLAAGQGGLINFAVYATFGLAFWVAFQLYMLMEIDSPEPLIVVLLSSILMASSVGQMSAPLAAAHQAADAVAIFHTIIDFPKPVYGTTTSGALFKGDINLENVNFAYPARPEVKVLDGLNVRFPTGKITAIVGPSGSGKSTIVSIIERWYEFNGDPVTNPFVLWCRNGSVTVSGTNLTDIDPKWWRSQIGLVQQDNILFDASVYRNVEYGLVGTPWETADPRVKTRMIKDACKDAFAEDFILRLPDGYQTAVGQGGVKLSGGQRQRLAIARAIVKQPKILILDEATSAIDVRSERIVQAALDRASKGRTTIVVAHRLGTIRKADNIIVLRKGQVVEQGTHDSLVENVEGSYYRLVQAQSLAIQETGDDDENFEPQSPGTTWTDETLVRDVPSSRLFEGRHHDAEKLEDDDARDVLEGHVITLDGVSGRKRSTLWLVLAEQAASWRLSVVMLLGGLGAGAATPVSAYLFSMLLSLFSYWDPSLYRVVDFWVVMMVVLAICVGMGNAALGWSTTKLGFAITTTYRKDYFTSMVNKPAAFFDDEETNSAGALTSRLSADPMQLQQFFGLNMAALITSSLNLLGCVAIAIAFGWKLTLIALVTTLPIVMIAMVYRVRYEMDLDRMSNAVFADSARFACESIAAIRTAVSLTLEESICQKYEVLLLDHIEHAFRKATVSVLLFSLSDSIPLLCMAFVLWYGGQLLGDHEYSPFQYMVVYVAVLQGGMSAGQWLSFGPNISQATAAADRILSMRADDEDCTFDDHHASSLEEVEKTGTRVELHNVSFSYPTRPTPVLDGLSIRIESGQFAAIVGPSGSGKSTIISLLERFYTPQRGQITLNGVEIAGIDLQSYRQNISLVAQDASLFSGTIRENITLGMNEPEDDTGSHTSVASDLAVEQAARDAGVHEFIVSLPEGYNTPIGTGGLALSGGQKQRISLARALIRQPGLLLLDEATSSLDSETEAQVQAVLDSTKGVRTMIVVAHRLATVQNADVIFVLGEDGTLVEQGTHASLLSKRGVYYNMCQMQIMGNN</sequence>
<dbReference type="OrthoDB" id="6500128at2759"/>
<keyword evidence="7 9" id="KW-1133">Transmembrane helix</keyword>
<dbReference type="InterPro" id="IPR011527">
    <property type="entry name" value="ABC1_TM_dom"/>
</dbReference>
<feature type="domain" description="ABC transmembrane type-1" evidence="11">
    <location>
        <begin position="727"/>
        <end position="1015"/>
    </location>
</feature>
<keyword evidence="8 9" id="KW-0472">Membrane</keyword>
<dbReference type="Proteomes" id="UP001140453">
    <property type="component" value="Unassembled WGS sequence"/>
</dbReference>
<evidence type="ECO:0000256" key="4">
    <source>
        <dbReference type="ARBA" id="ARBA00022692"/>
    </source>
</evidence>
<dbReference type="PANTHER" id="PTHR43394">
    <property type="entry name" value="ATP-DEPENDENT PERMEASE MDL1, MITOCHONDRIAL"/>
    <property type="match status" value="1"/>
</dbReference>
<dbReference type="InterPro" id="IPR003439">
    <property type="entry name" value="ABC_transporter-like_ATP-bd"/>
</dbReference>
<keyword evidence="4 9" id="KW-0812">Transmembrane</keyword>
<feature type="domain" description="ABC transporter" evidence="10">
    <location>
        <begin position="377"/>
        <end position="635"/>
    </location>
</feature>
<dbReference type="GO" id="GO:0090374">
    <property type="term" value="P:oligopeptide export from mitochondrion"/>
    <property type="evidence" value="ECO:0007669"/>
    <property type="project" value="TreeGrafter"/>
</dbReference>
<name>A0A9W8YL12_9PEZI</name>
<dbReference type="InterPro" id="IPR017871">
    <property type="entry name" value="ABC_transporter-like_CS"/>
</dbReference>
<dbReference type="Gene3D" id="1.20.1560.10">
    <property type="entry name" value="ABC transporter type 1, transmembrane domain"/>
    <property type="match status" value="1"/>
</dbReference>
<gene>
    <name evidence="12" type="ORF">N0V93_007911</name>
</gene>
<comment type="similarity">
    <text evidence="3">Belongs to the ABC transporter superfamily. ABCB family. Multidrug resistance exporter (TC 3.A.1.201) subfamily.</text>
</comment>
<evidence type="ECO:0000256" key="2">
    <source>
        <dbReference type="ARBA" id="ARBA00004308"/>
    </source>
</evidence>
<dbReference type="GO" id="GO:0015421">
    <property type="term" value="F:ABC-type oligopeptide transporter activity"/>
    <property type="evidence" value="ECO:0007669"/>
    <property type="project" value="TreeGrafter"/>
</dbReference>
<feature type="domain" description="ABC transporter" evidence="10">
    <location>
        <begin position="1053"/>
        <end position="1300"/>
    </location>
</feature>
<feature type="transmembrane region" description="Helical" evidence="9">
    <location>
        <begin position="320"/>
        <end position="342"/>
    </location>
</feature>
<dbReference type="GO" id="GO:0012505">
    <property type="term" value="C:endomembrane system"/>
    <property type="evidence" value="ECO:0007669"/>
    <property type="project" value="UniProtKB-SubCell"/>
</dbReference>
<dbReference type="InterPro" id="IPR027417">
    <property type="entry name" value="P-loop_NTPase"/>
</dbReference>
<keyword evidence="13" id="KW-1185">Reference proteome</keyword>
<feature type="transmembrane region" description="Helical" evidence="9">
    <location>
        <begin position="287"/>
        <end position="308"/>
    </location>
</feature>
<feature type="transmembrane region" description="Helical" evidence="9">
    <location>
        <begin position="727"/>
        <end position="747"/>
    </location>
</feature>
<comment type="caution">
    <text evidence="12">The sequence shown here is derived from an EMBL/GenBank/DDBJ whole genome shotgun (WGS) entry which is preliminary data.</text>
</comment>
<feature type="transmembrane region" description="Helical" evidence="9">
    <location>
        <begin position="175"/>
        <end position="195"/>
    </location>
</feature>
<evidence type="ECO:0000256" key="5">
    <source>
        <dbReference type="ARBA" id="ARBA00022741"/>
    </source>
</evidence>
<dbReference type="Gene3D" id="3.40.50.300">
    <property type="entry name" value="P-loop containing nucleotide triphosphate hydrolases"/>
    <property type="match status" value="2"/>
</dbReference>
<dbReference type="InterPro" id="IPR036640">
    <property type="entry name" value="ABC1_TM_sf"/>
</dbReference>
<evidence type="ECO:0000256" key="1">
    <source>
        <dbReference type="ARBA" id="ARBA00004141"/>
    </source>
</evidence>
<evidence type="ECO:0000256" key="3">
    <source>
        <dbReference type="ARBA" id="ARBA00007577"/>
    </source>
</evidence>
<reference evidence="12" key="1">
    <citation type="submission" date="2022-10" db="EMBL/GenBank/DDBJ databases">
        <title>Tapping the CABI collections for fungal endophytes: first genome assemblies for Collariella, Neodidymelliopsis, Ascochyta clinopodiicola, Didymella pomorum, Didymosphaeria variabile, Neocosmospora piperis and Neocucurbitaria cava.</title>
        <authorList>
            <person name="Hill R."/>
        </authorList>
    </citation>
    <scope>NUCLEOTIDE SEQUENCE</scope>
    <source>
        <strain evidence="12">IMI 355082</strain>
    </source>
</reference>
<evidence type="ECO:0000313" key="12">
    <source>
        <dbReference type="EMBL" id="KAJ4387322.1"/>
    </source>
</evidence>
<dbReference type="InterPro" id="IPR039421">
    <property type="entry name" value="Type_1_exporter"/>
</dbReference>
<comment type="subcellular location">
    <subcellularLocation>
        <location evidence="2">Endomembrane system</location>
    </subcellularLocation>
    <subcellularLocation>
        <location evidence="1">Membrane</location>
        <topology evidence="1">Multi-pass membrane protein</topology>
    </subcellularLocation>
</comment>
<feature type="transmembrane region" description="Helical" evidence="9">
    <location>
        <begin position="201"/>
        <end position="217"/>
    </location>
</feature>